<dbReference type="GO" id="GO:0009330">
    <property type="term" value="C:DNA topoisomerase type II (double strand cut, ATP-hydrolyzing) complex"/>
    <property type="evidence" value="ECO:0007669"/>
    <property type="project" value="TreeGrafter"/>
</dbReference>
<evidence type="ECO:0000256" key="4">
    <source>
        <dbReference type="ARBA" id="ARBA00022475"/>
    </source>
</evidence>
<dbReference type="SUPFAM" id="SSF101904">
    <property type="entry name" value="GyrA/ParC C-terminal domain-like"/>
    <property type="match status" value="1"/>
</dbReference>
<dbReference type="STRING" id="267748.MMOB4600"/>
<dbReference type="Gene3D" id="3.90.199.10">
    <property type="entry name" value="Topoisomerase II, domain 5"/>
    <property type="match status" value="1"/>
</dbReference>
<dbReference type="GO" id="GO:0005694">
    <property type="term" value="C:chromosome"/>
    <property type="evidence" value="ECO:0007669"/>
    <property type="project" value="InterPro"/>
</dbReference>
<dbReference type="SMART" id="SM00434">
    <property type="entry name" value="TOP4c"/>
    <property type="match status" value="1"/>
</dbReference>
<dbReference type="Gene3D" id="3.30.1360.40">
    <property type="match status" value="1"/>
</dbReference>
<evidence type="ECO:0000256" key="3">
    <source>
        <dbReference type="ARBA" id="ARBA00012895"/>
    </source>
</evidence>
<dbReference type="InterPro" id="IPR006691">
    <property type="entry name" value="GyrA/parC_rep"/>
</dbReference>
<dbReference type="Pfam" id="PF00521">
    <property type="entry name" value="DNA_topoisoIV"/>
    <property type="match status" value="1"/>
</dbReference>
<dbReference type="OrthoDB" id="9806486at2"/>
<dbReference type="SUPFAM" id="SSF56719">
    <property type="entry name" value="Type II DNA topoisomerase"/>
    <property type="match status" value="1"/>
</dbReference>
<name>Q6KHI4_MYCM1</name>
<dbReference type="Pfam" id="PF03989">
    <property type="entry name" value="DNA_gyraseA_C"/>
    <property type="match status" value="2"/>
</dbReference>
<organism evidence="11 12">
    <name type="scientific">Mycoplasma mobile (strain ATCC 43663 / 163K / NCTC 11711)</name>
    <name type="common">Mesomycoplasma mobile</name>
    <dbReference type="NCBI Taxonomy" id="267748"/>
    <lineage>
        <taxon>Bacteria</taxon>
        <taxon>Bacillati</taxon>
        <taxon>Mycoplasmatota</taxon>
        <taxon>Mycoplasmoidales</taxon>
        <taxon>Metamycoplasmataceae</taxon>
        <taxon>Mesomycoplasma</taxon>
    </lineage>
</organism>
<dbReference type="AlphaFoldDB" id="Q6KHI4"/>
<dbReference type="InterPro" id="IPR013758">
    <property type="entry name" value="Topo_IIA_A/C_ab"/>
</dbReference>
<evidence type="ECO:0000256" key="8">
    <source>
        <dbReference type="ARBA" id="ARBA00023235"/>
    </source>
</evidence>
<dbReference type="CDD" id="cd00187">
    <property type="entry name" value="TOP4c"/>
    <property type="match status" value="1"/>
</dbReference>
<dbReference type="PROSITE" id="PS52040">
    <property type="entry name" value="TOPO_IIA"/>
    <property type="match status" value="1"/>
</dbReference>
<dbReference type="EC" id="5.6.2.2" evidence="3"/>
<evidence type="ECO:0000256" key="2">
    <source>
        <dbReference type="ARBA" id="ARBA00008263"/>
    </source>
</evidence>
<keyword evidence="4" id="KW-1003">Cell membrane</keyword>
<keyword evidence="8 9" id="KW-0413">Isomerase</keyword>
<evidence type="ECO:0000313" key="12">
    <source>
        <dbReference type="Proteomes" id="UP000009072"/>
    </source>
</evidence>
<evidence type="ECO:0000256" key="7">
    <source>
        <dbReference type="ARBA" id="ARBA00023136"/>
    </source>
</evidence>
<reference evidence="11 12" key="1">
    <citation type="journal article" date="2004" name="Genome Res.">
        <title>The complete genome and proteome of Mycoplasma mobile.</title>
        <authorList>
            <person name="Jaffe J.D."/>
            <person name="Stange-Thomann N."/>
            <person name="Smith C."/>
            <person name="DeCaprio D."/>
            <person name="Fisher S."/>
            <person name="Butler J."/>
            <person name="Calvo S."/>
            <person name="Elkins T."/>
            <person name="FitzGerald M.G."/>
            <person name="Hafez N."/>
            <person name="Kodira C.D."/>
            <person name="Major J."/>
            <person name="Wang S."/>
            <person name="Wilkinson J."/>
            <person name="Nicol R."/>
            <person name="Nusbaum C."/>
            <person name="Birren B."/>
            <person name="Berg H.C."/>
            <person name="Church G.M."/>
        </authorList>
    </citation>
    <scope>NUCLEOTIDE SEQUENCE [LARGE SCALE GENOMIC DNA]</scope>
    <source>
        <strain evidence="12">ATCC 43663 / 163K / NCTC 11711</strain>
    </source>
</reference>
<keyword evidence="12" id="KW-1185">Reference proteome</keyword>
<protein>
    <recommendedName>
        <fullName evidence="3">DNA topoisomerase (ATP-hydrolyzing)</fullName>
        <ecNumber evidence="3">5.6.2.2</ecNumber>
    </recommendedName>
</protein>
<dbReference type="Proteomes" id="UP000009072">
    <property type="component" value="Chromosome"/>
</dbReference>
<dbReference type="GO" id="GO:0003677">
    <property type="term" value="F:DNA binding"/>
    <property type="evidence" value="ECO:0007669"/>
    <property type="project" value="UniProtKB-UniRule"/>
</dbReference>
<accession>Q6KHI4</accession>
<dbReference type="InterPro" id="IPR005741">
    <property type="entry name" value="TopoIV_A_Gpos"/>
</dbReference>
<dbReference type="InterPro" id="IPR050220">
    <property type="entry name" value="Type_II_DNA_Topoisomerases"/>
</dbReference>
<dbReference type="InterPro" id="IPR013760">
    <property type="entry name" value="Topo_IIA-like_dom_sf"/>
</dbReference>
<feature type="domain" description="Topo IIA-type catalytic" evidence="10">
    <location>
        <begin position="36"/>
        <end position="498"/>
    </location>
</feature>
<dbReference type="PANTHER" id="PTHR43493">
    <property type="entry name" value="DNA GYRASE/TOPOISOMERASE SUBUNIT A"/>
    <property type="match status" value="1"/>
</dbReference>
<dbReference type="Gene3D" id="2.120.10.90">
    <property type="entry name" value="DNA gyrase/topoisomerase IV, subunit A, C-terminal"/>
    <property type="match status" value="1"/>
</dbReference>
<dbReference type="Gene3D" id="1.10.268.10">
    <property type="entry name" value="Topoisomerase, domain 3"/>
    <property type="match status" value="1"/>
</dbReference>
<evidence type="ECO:0000256" key="9">
    <source>
        <dbReference type="PROSITE-ProRule" id="PRU01384"/>
    </source>
</evidence>
<dbReference type="GO" id="GO:0006265">
    <property type="term" value="P:DNA topological change"/>
    <property type="evidence" value="ECO:0007669"/>
    <property type="project" value="UniProtKB-UniRule"/>
</dbReference>
<dbReference type="NCBIfam" id="NF004044">
    <property type="entry name" value="PRK05561.1"/>
    <property type="match status" value="1"/>
</dbReference>
<comment type="catalytic activity">
    <reaction evidence="1 9">
        <text>ATP-dependent breakage, passage and rejoining of double-stranded DNA.</text>
        <dbReference type="EC" id="5.6.2.2"/>
    </reaction>
</comment>
<evidence type="ECO:0000256" key="6">
    <source>
        <dbReference type="ARBA" id="ARBA00023125"/>
    </source>
</evidence>
<dbReference type="EMBL" id="AE017308">
    <property type="protein sequence ID" value="AAT27946.1"/>
    <property type="molecule type" value="Genomic_DNA"/>
</dbReference>
<evidence type="ECO:0000313" key="11">
    <source>
        <dbReference type="EMBL" id="AAT27946.1"/>
    </source>
</evidence>
<dbReference type="RefSeq" id="WP_011264980.1">
    <property type="nucleotide sequence ID" value="NC_006908.1"/>
</dbReference>
<dbReference type="KEGG" id="mmo:MMOB4600"/>
<dbReference type="FunFam" id="3.90.199.10:FF:000001">
    <property type="entry name" value="DNA gyrase subunit A"/>
    <property type="match status" value="1"/>
</dbReference>
<evidence type="ECO:0000256" key="5">
    <source>
        <dbReference type="ARBA" id="ARBA00023029"/>
    </source>
</evidence>
<sequence length="858" mass="97134">MKTNELKDKFLLQSLDGIMSNRYGVYAKYIIQQRALPDVRDGLKPVQRRILYSMHELGLTSEKPFKKSARVVGDVIGKYHPHGDSSIYEAMVRMSQEWKMNVPLIQMHGNIGSIDDDPAAAMRYTEARLSKISSLLLSDIKSDTVSFSLNFDDSEKEPTVLPAFFPNLLVNGARGIAAGFATEIPPHNLGEVIDGIIAKIKNPNIKIETLNTIIKGPDFPTGGIIYGIDGIKEAAFSGRGRITITSKYEVHKNQIVITEIPYGVVKSKLVRQIDEINLDKNIGGMNEVRDETNRDGIKIVIDLEAGADASKIMKFLMQKTELQLYYSYNNIAIHNNAPVLMNLHDLIQAFLDHVKVIQTNKINFELEKLSKRLEIIEGFIKLTEISDQVIEMIRKSEGSKVGVVENLIKIFNFSEIQAESIANLRLYRLSKTDVEEFIKEKQELETRINFLKTLLSSESEFNAELIKIFKDIKKTYATPRKTEIKDQALKLDVSLSDLIQAEETFVGISRDGYIKRFNQKIHDSNEMQTYLLKEDDALIFLSKTLTTGKLLIFTNQGNYISIPIFKIAEEKWKNLGIHLNDFATLLPNEFLIKVLYVDDFSKDFSITLITKKGFGKKVQLPEFEVSRENKSYPAIKFKKDGDELLNAFITNDRLDILLVNTKLEVYKFSENDFKTYGIKAAGVKISDNATKFEISAAIAYSQNDTLVFLTESGHARKINPKKVDILNQKSIKTFLSTSAKPSGKIIKYIFNLNDNVDLAIRTTDSIVTINTKEISETESFTNLHTKGIYGAISLGDNSKLISNKLKHPIENLIPEQKVKLEKDKQNLKFEDDQIVDNALSKINKIPLFDVDSIIKKKK</sequence>
<dbReference type="GO" id="GO:0034335">
    <property type="term" value="F:DNA negative supercoiling activity"/>
    <property type="evidence" value="ECO:0007669"/>
    <property type="project" value="UniProtKB-ARBA"/>
</dbReference>
<keyword evidence="5 9" id="KW-0799">Topoisomerase</keyword>
<gene>
    <name evidence="11" type="primary">parC</name>
    <name evidence="11" type="ordered locus">MMOB4600</name>
</gene>
<evidence type="ECO:0000259" key="10">
    <source>
        <dbReference type="PROSITE" id="PS52040"/>
    </source>
</evidence>
<dbReference type="HOGENOM" id="CLU_002977_6_1_14"/>
<comment type="similarity">
    <text evidence="2">Belongs to the type II topoisomerase GyrA/ParC subunit family.</text>
</comment>
<dbReference type="InterPro" id="IPR013757">
    <property type="entry name" value="Topo_IIA_A_a_sf"/>
</dbReference>
<dbReference type="InterPro" id="IPR002205">
    <property type="entry name" value="Topo_IIA_dom_A"/>
</dbReference>
<dbReference type="eggNOG" id="COG0188">
    <property type="taxonomic scope" value="Bacteria"/>
</dbReference>
<dbReference type="PANTHER" id="PTHR43493:SF9">
    <property type="entry name" value="DNA TOPOISOMERASE 4 SUBUNIT A"/>
    <property type="match status" value="1"/>
</dbReference>
<proteinExistence type="inferred from homology"/>
<dbReference type="InterPro" id="IPR035516">
    <property type="entry name" value="Gyrase/topoIV_suA_C"/>
</dbReference>
<feature type="active site" description="O-(5'-phospho-DNA)-tyrosine intermediate" evidence="9">
    <location>
        <position position="124"/>
    </location>
</feature>
<keyword evidence="7" id="KW-0472">Membrane</keyword>
<dbReference type="NCBIfam" id="TIGR01061">
    <property type="entry name" value="parC_Gpos"/>
    <property type="match status" value="1"/>
</dbReference>
<dbReference type="GO" id="GO:0005524">
    <property type="term" value="F:ATP binding"/>
    <property type="evidence" value="ECO:0007669"/>
    <property type="project" value="InterPro"/>
</dbReference>
<dbReference type="GO" id="GO:0005737">
    <property type="term" value="C:cytoplasm"/>
    <property type="evidence" value="ECO:0007669"/>
    <property type="project" value="TreeGrafter"/>
</dbReference>
<keyword evidence="6 9" id="KW-0238">DNA-binding</keyword>
<evidence type="ECO:0000256" key="1">
    <source>
        <dbReference type="ARBA" id="ARBA00000185"/>
    </source>
</evidence>